<evidence type="ECO:0000256" key="1">
    <source>
        <dbReference type="SAM" id="MobiDB-lite"/>
    </source>
</evidence>
<feature type="region of interest" description="Disordered" evidence="1">
    <location>
        <begin position="54"/>
        <end position="90"/>
    </location>
</feature>
<feature type="non-terminal residue" evidence="2">
    <location>
        <position position="1"/>
    </location>
</feature>
<keyword evidence="3" id="KW-1185">Reference proteome</keyword>
<accession>K0RVG4</accession>
<dbReference type="Proteomes" id="UP000266841">
    <property type="component" value="Unassembled WGS sequence"/>
</dbReference>
<evidence type="ECO:0000313" key="2">
    <source>
        <dbReference type="EMBL" id="EJK57798.1"/>
    </source>
</evidence>
<reference evidence="2 3" key="1">
    <citation type="journal article" date="2012" name="Genome Biol.">
        <title>Genome and low-iron response of an oceanic diatom adapted to chronic iron limitation.</title>
        <authorList>
            <person name="Lommer M."/>
            <person name="Specht M."/>
            <person name="Roy A.S."/>
            <person name="Kraemer L."/>
            <person name="Andreson R."/>
            <person name="Gutowska M.A."/>
            <person name="Wolf J."/>
            <person name="Bergner S.V."/>
            <person name="Schilhabel M.B."/>
            <person name="Klostermeier U.C."/>
            <person name="Beiko R.G."/>
            <person name="Rosenstiel P."/>
            <person name="Hippler M."/>
            <person name="Laroche J."/>
        </authorList>
    </citation>
    <scope>NUCLEOTIDE SEQUENCE [LARGE SCALE GENOMIC DNA]</scope>
    <source>
        <strain evidence="2 3">CCMP1005</strain>
    </source>
</reference>
<comment type="caution">
    <text evidence="2">The sequence shown here is derived from an EMBL/GenBank/DDBJ whole genome shotgun (WGS) entry which is preliminary data.</text>
</comment>
<organism evidence="2 3">
    <name type="scientific">Thalassiosira oceanica</name>
    <name type="common">Marine diatom</name>
    <dbReference type="NCBI Taxonomy" id="159749"/>
    <lineage>
        <taxon>Eukaryota</taxon>
        <taxon>Sar</taxon>
        <taxon>Stramenopiles</taxon>
        <taxon>Ochrophyta</taxon>
        <taxon>Bacillariophyta</taxon>
        <taxon>Coscinodiscophyceae</taxon>
        <taxon>Thalassiosirophycidae</taxon>
        <taxon>Thalassiosirales</taxon>
        <taxon>Thalassiosiraceae</taxon>
        <taxon>Thalassiosira</taxon>
    </lineage>
</organism>
<feature type="compositionally biased region" description="Polar residues" evidence="1">
    <location>
        <begin position="54"/>
        <end position="68"/>
    </location>
</feature>
<evidence type="ECO:0000313" key="3">
    <source>
        <dbReference type="Proteomes" id="UP000266841"/>
    </source>
</evidence>
<proteinExistence type="predicted"/>
<sequence>LGPGLTTHGCSQQLVRLTNPELELWAFNLFWLWDSWAVGVANQVSLEEDYDPSGSTALGTVHPSSPTPDVTIHTPGIKGEGGDQTPEDMVTRNHKDFHQPKALLSADWDNGTGTIYGLRNSLYSTRKVAASAGSPCPTALDSSPLGVDPFRAQRTGLESSLRPYVACSAVCLASFTLKAFTTAQSEQ</sequence>
<dbReference type="AlphaFoldDB" id="K0RVG4"/>
<protein>
    <submittedName>
        <fullName evidence="2">Uncharacterized protein</fullName>
    </submittedName>
</protein>
<gene>
    <name evidence="2" type="ORF">THAOC_22125</name>
</gene>
<dbReference type="EMBL" id="AGNL01027014">
    <property type="protein sequence ID" value="EJK57798.1"/>
    <property type="molecule type" value="Genomic_DNA"/>
</dbReference>
<name>K0RVG4_THAOC</name>